<dbReference type="RefSeq" id="WP_188231137.1">
    <property type="nucleotide sequence ID" value="NZ_JACVXB010000007.1"/>
</dbReference>
<organism evidence="1 2">
    <name type="scientific">Aestuariibaculum sediminum</name>
    <dbReference type="NCBI Taxonomy" id="2770637"/>
    <lineage>
        <taxon>Bacteria</taxon>
        <taxon>Pseudomonadati</taxon>
        <taxon>Bacteroidota</taxon>
        <taxon>Flavobacteriia</taxon>
        <taxon>Flavobacteriales</taxon>
        <taxon>Flavobacteriaceae</taxon>
    </lineage>
</organism>
<dbReference type="EMBL" id="JACVXB010000007">
    <property type="protein sequence ID" value="MBD0833358.1"/>
    <property type="molecule type" value="Genomic_DNA"/>
</dbReference>
<reference evidence="1 2" key="1">
    <citation type="submission" date="2020-09" db="EMBL/GenBank/DDBJ databases">
        <title>TT11 complete genome.</title>
        <authorList>
            <person name="Wu Z."/>
        </authorList>
    </citation>
    <scope>NUCLEOTIDE SEQUENCE [LARGE SCALE GENOMIC DNA]</scope>
    <source>
        <strain evidence="1 2">TT11</strain>
    </source>
</reference>
<protein>
    <recommendedName>
        <fullName evidence="3">Transcriptional regulator, AbiEi antitoxin, Type IV TA system</fullName>
    </recommendedName>
</protein>
<gene>
    <name evidence="1" type="ORF">ICJ83_14575</name>
</gene>
<name>A0A8J6Q8R1_9FLAO</name>
<dbReference type="AlphaFoldDB" id="A0A8J6Q8R1"/>
<proteinExistence type="predicted"/>
<evidence type="ECO:0000313" key="2">
    <source>
        <dbReference type="Proteomes" id="UP000600588"/>
    </source>
</evidence>
<comment type="caution">
    <text evidence="1">The sequence shown here is derived from an EMBL/GenBank/DDBJ whole genome shotgun (WGS) entry which is preliminary data.</text>
</comment>
<sequence length="198" mass="22090">MLSTDDKIEQKIKNLKQGSIVFTEDFQDYGSPGAVKVALHRIVKKGMLHNLARGIYAKPTFSNLLNQEVLPSTEEVAKAIAKRDKARILPTGAYAQNMLGLSTQVPLKLVYLTDGSPRKITIGNRTIQFKKTTAKNLALKGEISKLVVQALKEIGKDNVTDHELETIHKLLLKEDIKELKHDIRLAPQWIAEIMAKAL</sequence>
<evidence type="ECO:0000313" key="1">
    <source>
        <dbReference type="EMBL" id="MBD0833358.1"/>
    </source>
</evidence>
<keyword evidence="2" id="KW-1185">Reference proteome</keyword>
<evidence type="ECO:0008006" key="3">
    <source>
        <dbReference type="Google" id="ProtNLM"/>
    </source>
</evidence>
<dbReference type="Pfam" id="PF19570">
    <property type="entry name" value="DUF6088"/>
    <property type="match status" value="1"/>
</dbReference>
<accession>A0A8J6Q8R1</accession>
<dbReference type="Proteomes" id="UP000600588">
    <property type="component" value="Unassembled WGS sequence"/>
</dbReference>
<dbReference type="InterPro" id="IPR045738">
    <property type="entry name" value="DUF6088"/>
</dbReference>